<evidence type="ECO:0000256" key="6">
    <source>
        <dbReference type="ARBA" id="ARBA00023136"/>
    </source>
</evidence>
<keyword evidence="3 9" id="KW-0812">Transmembrane</keyword>
<evidence type="ECO:0000256" key="7">
    <source>
        <dbReference type="ARBA" id="ARBA00023170"/>
    </source>
</evidence>
<reference evidence="10" key="1">
    <citation type="submission" date="2018-04" db="EMBL/GenBank/DDBJ databases">
        <title>Transcriptome of Schizaphis graminum biotype I.</title>
        <authorList>
            <person name="Scully E.D."/>
            <person name="Geib S.M."/>
            <person name="Palmer N.A."/>
            <person name="Koch K."/>
            <person name="Bradshaw J."/>
            <person name="Heng-Moss T."/>
            <person name="Sarath G."/>
        </authorList>
    </citation>
    <scope>NUCLEOTIDE SEQUENCE</scope>
</reference>
<dbReference type="GO" id="GO:0004984">
    <property type="term" value="F:olfactory receptor activity"/>
    <property type="evidence" value="ECO:0007669"/>
    <property type="project" value="InterPro"/>
</dbReference>
<evidence type="ECO:0000256" key="3">
    <source>
        <dbReference type="ARBA" id="ARBA00022692"/>
    </source>
</evidence>
<evidence type="ECO:0000256" key="9">
    <source>
        <dbReference type="SAM" id="Phobius"/>
    </source>
</evidence>
<evidence type="ECO:0000313" key="10">
    <source>
        <dbReference type="EMBL" id="MBY13047.1"/>
    </source>
</evidence>
<dbReference type="GO" id="GO:0005549">
    <property type="term" value="F:odorant binding"/>
    <property type="evidence" value="ECO:0007669"/>
    <property type="project" value="InterPro"/>
</dbReference>
<protein>
    <submittedName>
        <fullName evidence="10">Uncharacterized protein</fullName>
    </submittedName>
</protein>
<keyword evidence="5 9" id="KW-1133">Transmembrane helix</keyword>
<comment type="subcellular location">
    <subcellularLocation>
        <location evidence="1">Membrane</location>
        <topology evidence="1">Multi-pass membrane protein</topology>
    </subcellularLocation>
</comment>
<evidence type="ECO:0000256" key="4">
    <source>
        <dbReference type="ARBA" id="ARBA00022725"/>
    </source>
</evidence>
<dbReference type="AlphaFoldDB" id="A0A2S2N798"/>
<keyword evidence="8" id="KW-0807">Transducer</keyword>
<evidence type="ECO:0000256" key="5">
    <source>
        <dbReference type="ARBA" id="ARBA00022989"/>
    </source>
</evidence>
<feature type="transmembrane region" description="Helical" evidence="9">
    <location>
        <begin position="47"/>
        <end position="66"/>
    </location>
</feature>
<evidence type="ECO:0000256" key="8">
    <source>
        <dbReference type="ARBA" id="ARBA00023224"/>
    </source>
</evidence>
<keyword evidence="2" id="KW-0716">Sensory transduction</keyword>
<organism evidence="10">
    <name type="scientific">Schizaphis graminum</name>
    <name type="common">Green bug aphid</name>
    <dbReference type="NCBI Taxonomy" id="13262"/>
    <lineage>
        <taxon>Eukaryota</taxon>
        <taxon>Metazoa</taxon>
        <taxon>Ecdysozoa</taxon>
        <taxon>Arthropoda</taxon>
        <taxon>Hexapoda</taxon>
        <taxon>Insecta</taxon>
        <taxon>Pterygota</taxon>
        <taxon>Neoptera</taxon>
        <taxon>Paraneoptera</taxon>
        <taxon>Hemiptera</taxon>
        <taxon>Sternorrhyncha</taxon>
        <taxon>Aphidomorpha</taxon>
        <taxon>Aphidoidea</taxon>
        <taxon>Aphididae</taxon>
        <taxon>Aphidini</taxon>
        <taxon>Schizaphis</taxon>
    </lineage>
</organism>
<evidence type="ECO:0000256" key="2">
    <source>
        <dbReference type="ARBA" id="ARBA00022606"/>
    </source>
</evidence>
<proteinExistence type="predicted"/>
<evidence type="ECO:0000256" key="1">
    <source>
        <dbReference type="ARBA" id="ARBA00004141"/>
    </source>
</evidence>
<dbReference type="EMBL" id="GGMR01000428">
    <property type="protein sequence ID" value="MBY13047.1"/>
    <property type="molecule type" value="Transcribed_RNA"/>
</dbReference>
<feature type="transmembrane region" description="Helical" evidence="9">
    <location>
        <begin position="12"/>
        <end position="35"/>
    </location>
</feature>
<dbReference type="GO" id="GO:0016020">
    <property type="term" value="C:membrane"/>
    <property type="evidence" value="ECO:0007669"/>
    <property type="project" value="UniProtKB-SubCell"/>
</dbReference>
<keyword evidence="7" id="KW-0675">Receptor</keyword>
<dbReference type="InterPro" id="IPR004117">
    <property type="entry name" value="7tm6_olfct_rcpt"/>
</dbReference>
<sequence length="145" mass="16918">MRNIYRVFQPVVLTQLAFESLIVILVFCVIIMNYFNSISLMAAMNLRLFAAGSTFTFHIYITCYLFDDVNQQKDSINFALYSSDWTQNSIQHKTLLLYAMRMNSAENLRLQVTKNKVVNFKMFADIMRTTYSILSVMEKMCAKKT</sequence>
<accession>A0A2S2N798</accession>
<dbReference type="Pfam" id="PF02949">
    <property type="entry name" value="7tm_6"/>
    <property type="match status" value="1"/>
</dbReference>
<keyword evidence="6 9" id="KW-0472">Membrane</keyword>
<dbReference type="GO" id="GO:0007165">
    <property type="term" value="P:signal transduction"/>
    <property type="evidence" value="ECO:0007669"/>
    <property type="project" value="UniProtKB-KW"/>
</dbReference>
<keyword evidence="4" id="KW-0552">Olfaction</keyword>
<name>A0A2S2N798_SCHGA</name>
<gene>
    <name evidence="10" type="ORF">g.145414</name>
</gene>